<reference evidence="11" key="2">
    <citation type="submission" date="2020-02" db="EMBL/GenBank/DDBJ databases">
        <authorList>
            <person name="Littmann E."/>
            <person name="Sorbara M."/>
        </authorList>
    </citation>
    <scope>NUCLEOTIDE SEQUENCE</scope>
    <source>
        <strain evidence="11">MSK.17.11</strain>
        <strain evidence="10">MSK.17.38</strain>
    </source>
</reference>
<dbReference type="Proteomes" id="UP000528555">
    <property type="component" value="Unassembled WGS sequence"/>
</dbReference>
<feature type="coiled-coil region" evidence="6">
    <location>
        <begin position="28"/>
        <end position="62"/>
    </location>
</feature>
<evidence type="ECO:0000256" key="5">
    <source>
        <dbReference type="ARBA" id="ARBA00022807"/>
    </source>
</evidence>
<keyword evidence="12" id="KW-1185">Reference proteome</keyword>
<keyword evidence="5" id="KW-0788">Thiol protease</keyword>
<feature type="compositionally biased region" description="Basic and acidic residues" evidence="7">
    <location>
        <begin position="201"/>
        <end position="210"/>
    </location>
</feature>
<dbReference type="PANTHER" id="PTHR47359">
    <property type="entry name" value="PEPTIDOGLYCAN DL-ENDOPEPTIDASE CWLO"/>
    <property type="match status" value="1"/>
</dbReference>
<keyword evidence="6" id="KW-0175">Coiled coil</keyword>
<sequence length="350" mass="38066">MKKFGGRLITAVVASSLIVTPVIAAPSVDELEQNKKEAQSEVNSLQSELTSVMNELSQIESDLISVGEEITKKEGELVVAEEEEQQQYEDMKLRIKYMYEAGGTSAFESLVASEDFSDFVNNAEYVQNVHSYDRQKLAEYVETKEKIETLKSDLEKDQKEIESKQAEYEEKGNNLDAMITSKSAEVADLDAQIQQAAAEAEAERQRREAEAAAAAAQNNPQRPTTPNPSNPNPGNGGGGGNTAPSVDPGSVVGRAQSQLGKPYQWGACGPNSFDCSGFVSYCLTGRFARLGTTLTFMGWPRVSNPQPGDVCTTTTHCGIYIGNGQMIHAPQTGDVVKVSPVRSNMIYVRY</sequence>
<keyword evidence="4 11" id="KW-0378">Hydrolase</keyword>
<dbReference type="Pfam" id="PF24568">
    <property type="entry name" value="CC_PcsB"/>
    <property type="match status" value="1"/>
</dbReference>
<evidence type="ECO:0000259" key="9">
    <source>
        <dbReference type="PROSITE" id="PS51935"/>
    </source>
</evidence>
<accession>A0A850HJ19</accession>
<gene>
    <name evidence="11" type="ORF">G5A66_04745</name>
    <name evidence="10" type="ORF">G5A75_03455</name>
</gene>
<dbReference type="AlphaFoldDB" id="A0A850HJ19"/>
<dbReference type="Proteomes" id="UP000701680">
    <property type="component" value="Unassembled WGS sequence"/>
</dbReference>
<evidence type="ECO:0000256" key="8">
    <source>
        <dbReference type="SAM" id="SignalP"/>
    </source>
</evidence>
<feature type="compositionally biased region" description="Low complexity" evidence="7">
    <location>
        <begin position="211"/>
        <end position="222"/>
    </location>
</feature>
<keyword evidence="3 8" id="KW-0732">Signal</keyword>
<dbReference type="Pfam" id="PF00877">
    <property type="entry name" value="NLPC_P60"/>
    <property type="match status" value="1"/>
</dbReference>
<dbReference type="PANTHER" id="PTHR47359:SF3">
    <property type="entry name" value="NLP_P60 DOMAIN-CONTAINING PROTEIN-RELATED"/>
    <property type="match status" value="1"/>
</dbReference>
<evidence type="ECO:0000256" key="6">
    <source>
        <dbReference type="SAM" id="Coils"/>
    </source>
</evidence>
<evidence type="ECO:0000313" key="13">
    <source>
        <dbReference type="Proteomes" id="UP000701680"/>
    </source>
</evidence>
<feature type="region of interest" description="Disordered" evidence="7">
    <location>
        <begin position="195"/>
        <end position="253"/>
    </location>
</feature>
<proteinExistence type="inferred from homology"/>
<evidence type="ECO:0000313" key="11">
    <source>
        <dbReference type="EMBL" id="NVH57969.1"/>
    </source>
</evidence>
<name>A0A850HJ19_9FIRM</name>
<dbReference type="SUPFAM" id="SSF54001">
    <property type="entry name" value="Cysteine proteinases"/>
    <property type="match status" value="1"/>
</dbReference>
<evidence type="ECO:0000256" key="4">
    <source>
        <dbReference type="ARBA" id="ARBA00022801"/>
    </source>
</evidence>
<feature type="domain" description="NlpC/P60" evidence="9">
    <location>
        <begin position="245"/>
        <end position="350"/>
    </location>
</feature>
<dbReference type="GO" id="GO:0006508">
    <property type="term" value="P:proteolysis"/>
    <property type="evidence" value="ECO:0007669"/>
    <property type="project" value="UniProtKB-KW"/>
</dbReference>
<protein>
    <submittedName>
        <fullName evidence="11">Hydrolase</fullName>
    </submittedName>
</protein>
<evidence type="ECO:0000256" key="2">
    <source>
        <dbReference type="ARBA" id="ARBA00022670"/>
    </source>
</evidence>
<dbReference type="EMBL" id="JAAIUO010000002">
    <property type="protein sequence ID" value="NSK13944.1"/>
    <property type="molecule type" value="Genomic_DNA"/>
</dbReference>
<feature type="chain" id="PRO_5032868018" evidence="8">
    <location>
        <begin position="25"/>
        <end position="350"/>
    </location>
</feature>
<evidence type="ECO:0000313" key="12">
    <source>
        <dbReference type="Proteomes" id="UP000528555"/>
    </source>
</evidence>
<feature type="signal peptide" evidence="8">
    <location>
        <begin position="1"/>
        <end position="24"/>
    </location>
</feature>
<evidence type="ECO:0000256" key="7">
    <source>
        <dbReference type="SAM" id="MobiDB-lite"/>
    </source>
</evidence>
<dbReference type="Gene3D" id="6.10.250.3150">
    <property type="match status" value="1"/>
</dbReference>
<dbReference type="InterPro" id="IPR051794">
    <property type="entry name" value="PG_Endopeptidase_C40"/>
</dbReference>
<dbReference type="EMBL" id="JAAITX010000002">
    <property type="protein sequence ID" value="NVH57969.1"/>
    <property type="molecule type" value="Genomic_DNA"/>
</dbReference>
<reference evidence="12 13" key="1">
    <citation type="journal article" date="2020" name="Cell Host Microbe">
        <title>Functional and Genomic Variation between Human-Derived Isolates of Lachnospiraceae Reveals Inter- and Intra-Species Diversity.</title>
        <authorList>
            <person name="Sorbara M.T."/>
            <person name="Littmann E.R."/>
            <person name="Fontana E."/>
            <person name="Moody T.U."/>
            <person name="Kohout C.E."/>
            <person name="Gjonbalaj M."/>
            <person name="Eaton V."/>
            <person name="Seok R."/>
            <person name="Leiner I.M."/>
            <person name="Pamer E.G."/>
        </authorList>
    </citation>
    <scope>NUCLEOTIDE SEQUENCE [LARGE SCALE GENOMIC DNA]</scope>
    <source>
        <strain evidence="11 12">MSK.17.11</strain>
        <strain evidence="10 13">MSK.17.38</strain>
    </source>
</reference>
<dbReference type="Gene3D" id="3.90.1720.10">
    <property type="entry name" value="endopeptidase domain like (from Nostoc punctiforme)"/>
    <property type="match status" value="1"/>
</dbReference>
<comment type="caution">
    <text evidence="11">The sequence shown here is derived from an EMBL/GenBank/DDBJ whole genome shotgun (WGS) entry which is preliminary data.</text>
</comment>
<dbReference type="PROSITE" id="PS51935">
    <property type="entry name" value="NLPC_P60"/>
    <property type="match status" value="1"/>
</dbReference>
<dbReference type="InterPro" id="IPR038765">
    <property type="entry name" value="Papain-like_cys_pep_sf"/>
</dbReference>
<dbReference type="GO" id="GO:0008234">
    <property type="term" value="F:cysteine-type peptidase activity"/>
    <property type="evidence" value="ECO:0007669"/>
    <property type="project" value="UniProtKB-KW"/>
</dbReference>
<organism evidence="11 12">
    <name type="scientific">Dorea phocaeensis</name>
    <dbReference type="NCBI Taxonomy" id="2040291"/>
    <lineage>
        <taxon>Bacteria</taxon>
        <taxon>Bacillati</taxon>
        <taxon>Bacillota</taxon>
        <taxon>Clostridia</taxon>
        <taxon>Lachnospirales</taxon>
        <taxon>Lachnospiraceae</taxon>
        <taxon>Dorea</taxon>
    </lineage>
</organism>
<dbReference type="InterPro" id="IPR057309">
    <property type="entry name" value="PcsB_CC"/>
</dbReference>
<evidence type="ECO:0000256" key="1">
    <source>
        <dbReference type="ARBA" id="ARBA00007074"/>
    </source>
</evidence>
<keyword evidence="2" id="KW-0645">Protease</keyword>
<dbReference type="InterPro" id="IPR000064">
    <property type="entry name" value="NLP_P60_dom"/>
</dbReference>
<comment type="similarity">
    <text evidence="1">Belongs to the peptidase C40 family.</text>
</comment>
<evidence type="ECO:0000313" key="10">
    <source>
        <dbReference type="EMBL" id="NSK13944.1"/>
    </source>
</evidence>
<evidence type="ECO:0000256" key="3">
    <source>
        <dbReference type="ARBA" id="ARBA00022729"/>
    </source>
</evidence>
<dbReference type="RefSeq" id="WP_173814364.1">
    <property type="nucleotide sequence ID" value="NZ_JAAITX010000002.1"/>
</dbReference>